<evidence type="ECO:0000259" key="4">
    <source>
        <dbReference type="Pfam" id="PF23572"/>
    </source>
</evidence>
<dbReference type="Proteomes" id="UP000701853">
    <property type="component" value="Chromosome 2"/>
</dbReference>
<keyword evidence="2" id="KW-0436">Ligase</keyword>
<dbReference type="Pfam" id="PF03321">
    <property type="entry name" value="GH3"/>
    <property type="match status" value="2"/>
</dbReference>
<dbReference type="Pfam" id="PF23571">
    <property type="entry name" value="GH3_M"/>
    <property type="match status" value="2"/>
</dbReference>
<name>A0A8J5ZJE3_9ROSI</name>
<feature type="domain" description="GH3 middle" evidence="3">
    <location>
        <begin position="329"/>
        <end position="410"/>
    </location>
</feature>
<dbReference type="InterPro" id="IPR055378">
    <property type="entry name" value="GH3_C"/>
</dbReference>
<comment type="caution">
    <text evidence="5">The sequence shown here is derived from an EMBL/GenBank/DDBJ whole genome shotgun (WGS) entry which is preliminary data.</text>
</comment>
<dbReference type="EMBL" id="JAHUZN010000002">
    <property type="protein sequence ID" value="KAG8501751.1"/>
    <property type="molecule type" value="Genomic_DNA"/>
</dbReference>
<dbReference type="InterPro" id="IPR004993">
    <property type="entry name" value="GH3"/>
</dbReference>
<comment type="similarity">
    <text evidence="1">Belongs to the IAA-amido conjugating enzyme family.</text>
</comment>
<evidence type="ECO:0000313" key="5">
    <source>
        <dbReference type="EMBL" id="KAG8501751.1"/>
    </source>
</evidence>
<dbReference type="AlphaFoldDB" id="A0A8J5ZJE3"/>
<dbReference type="Pfam" id="PF23572">
    <property type="entry name" value="GH3_C"/>
    <property type="match status" value="2"/>
</dbReference>
<feature type="domain" description="GH3 middle" evidence="3">
    <location>
        <begin position="909"/>
        <end position="988"/>
    </location>
</feature>
<gene>
    <name evidence="5" type="ORF">CXB51_003949</name>
</gene>
<evidence type="ECO:0000256" key="2">
    <source>
        <dbReference type="ARBA" id="ARBA00022598"/>
    </source>
</evidence>
<dbReference type="PANTHER" id="PTHR31901">
    <property type="entry name" value="GH3 DOMAIN-CONTAINING PROTEIN"/>
    <property type="match status" value="1"/>
</dbReference>
<dbReference type="GO" id="GO:0005737">
    <property type="term" value="C:cytoplasm"/>
    <property type="evidence" value="ECO:0007669"/>
    <property type="project" value="TreeGrafter"/>
</dbReference>
<reference evidence="5 6" key="1">
    <citation type="journal article" date="2021" name="bioRxiv">
        <title>The Gossypium anomalum genome as a resource for cotton improvement and evolutionary analysis of hybrid incompatibility.</title>
        <authorList>
            <person name="Grover C.E."/>
            <person name="Yuan D."/>
            <person name="Arick M.A."/>
            <person name="Miller E.R."/>
            <person name="Hu G."/>
            <person name="Peterson D.G."/>
            <person name="Wendel J.F."/>
            <person name="Udall J.A."/>
        </authorList>
    </citation>
    <scope>NUCLEOTIDE SEQUENCE [LARGE SCALE GENOMIC DNA]</scope>
    <source>
        <strain evidence="5">JFW-Udall</strain>
        <tissue evidence="5">Leaf</tissue>
    </source>
</reference>
<dbReference type="OrthoDB" id="10004661at2759"/>
<dbReference type="InterPro" id="IPR055377">
    <property type="entry name" value="GH3_M"/>
</dbReference>
<evidence type="ECO:0000313" key="6">
    <source>
        <dbReference type="Proteomes" id="UP000701853"/>
    </source>
</evidence>
<dbReference type="GO" id="GO:0016881">
    <property type="term" value="F:acid-amino acid ligase activity"/>
    <property type="evidence" value="ECO:0007669"/>
    <property type="project" value="TreeGrafter"/>
</dbReference>
<protein>
    <recommendedName>
        <fullName evidence="7">Indole-3-acetic acid-amido synthetase GH3.17-like</fullName>
    </recommendedName>
</protein>
<keyword evidence="6" id="KW-1185">Reference proteome</keyword>
<evidence type="ECO:0008006" key="7">
    <source>
        <dbReference type="Google" id="ProtNLM"/>
    </source>
</evidence>
<feature type="domain" description="GH3 C-terminal" evidence="4">
    <location>
        <begin position="426"/>
        <end position="547"/>
    </location>
</feature>
<evidence type="ECO:0000259" key="3">
    <source>
        <dbReference type="Pfam" id="PF23571"/>
    </source>
</evidence>
<organism evidence="5 6">
    <name type="scientific">Gossypium anomalum</name>
    <dbReference type="NCBI Taxonomy" id="47600"/>
    <lineage>
        <taxon>Eukaryota</taxon>
        <taxon>Viridiplantae</taxon>
        <taxon>Streptophyta</taxon>
        <taxon>Embryophyta</taxon>
        <taxon>Tracheophyta</taxon>
        <taxon>Spermatophyta</taxon>
        <taxon>Magnoliopsida</taxon>
        <taxon>eudicotyledons</taxon>
        <taxon>Gunneridae</taxon>
        <taxon>Pentapetalae</taxon>
        <taxon>rosids</taxon>
        <taxon>malvids</taxon>
        <taxon>Malvales</taxon>
        <taxon>Malvaceae</taxon>
        <taxon>Malvoideae</taxon>
        <taxon>Gossypium</taxon>
    </lineage>
</organism>
<feature type="domain" description="GH3 C-terminal" evidence="4">
    <location>
        <begin position="1004"/>
        <end position="1125"/>
    </location>
</feature>
<dbReference type="PANTHER" id="PTHR31901:SF57">
    <property type="entry name" value="INDOLE-3-ACETIC ACID-AMIDO SYNTHETASE GH3.17-LIKE ISOFORM X3"/>
    <property type="match status" value="1"/>
</dbReference>
<evidence type="ECO:0000256" key="1">
    <source>
        <dbReference type="ARBA" id="ARBA00008068"/>
    </source>
</evidence>
<proteinExistence type="inferred from homology"/>
<accession>A0A8J5ZJE3</accession>
<sequence length="1145" mass="129505">MATNGYEGVLKMIEELTTNAGQIQDEVLREILSRNAGTEYLREFLHGQTEKRLFKKKVPIVTYEDLKPYIDRIANGETSDILLAEPITASVICLIKCSSGTSGGQPKMTPVTAQVTKNCELFRRLYESPVIKHFGDINQAGKRMELMFARPEIETRSGLKAASVSTSIYNDSKFRTILPKLYTSPIETIFCPDPNQGLYCQLLLGLIQRDEVVTVGSLFASTVLRGRLSDWITDSGCRNAASLVMKPNPEQADLIENICNCKSWEGIIRKLWPKARYIGCVCTGVMRQYVAELEFYCRGLPLVSTFYGCSEAICGINLEPLCKPCDISYTFLPNMAYFEFLPVENDHDESIEMKRNDEDTELVDLVNVKAGQCYELVVTTSAGLYRYKVGDVLMVSGFYNNAPQFQFVERKNVILSVDQEKTSETDLSKAVTEAKALLDPLGFILTEYTSYVDTSSAPGHYVLFWEIKGKEGKHCKELDPKIMVECCSKMEESLHYTYKIYRKRNIIAALEIRVVKQESFEALMDYFVSKGTSLSQYKKPSCIKSEEALKILDSRVIGKFFSPKLPLPNPSYGSIIELMATNGYEGVLKMIEELTTNAEQIQDEVLGEILSRNAGTEYLRGFLHGQTVKQLFKKNVPIVTYEDLKPYIDRIANGETSDILLAEPITGSGTSGGQPKLMPVTAEVANKWELFRGLYESPVIKHFGDINQAGKRLELMFARPEIETPSGLKAASVSTSIYNGSNFRTILPKLFRTILPKLYTSPIETIFCPDPNQGLYCQLLFGLIQRDEIVKVGSVFASTVLRGIKFLENHWQELFYDIKTGRLSDWITDSGCRNVASLVMKPNPEQADLIENICNCKSWEGIIRKLWPKARYISCICTGIMRQYTTELEFYCRGLPLNLYANLVMSPTHSPNMAYFEFLPVENDHDGSIEMKSNNEDTELVDLVNVKAGQCYETSCHNLCRIYRYKVGDVLMVSGFYNNAPQFQFVERKNVILSVDQEKTSETDLFKAVTEAKALLDPLGFILTEYTSYVDTSFAPGHYVLFWEIKGKEGKHCKELDPKIMVECCSRMEESLHYTYKIYRKRNIIAALEIRVVKQGSFEALMDYYVSKGTSLSQYKKPSCIKSEEALKILDSRVIGKFFSPKSPL</sequence>